<comment type="catalytic activity">
    <reaction evidence="8">
        <text>2-oxo-dATP + H2O = 2-oxo-dAMP + diphosphate + H(+)</text>
        <dbReference type="Rhea" id="RHEA:31583"/>
        <dbReference type="ChEBI" id="CHEBI:15377"/>
        <dbReference type="ChEBI" id="CHEBI:15378"/>
        <dbReference type="ChEBI" id="CHEBI:33019"/>
        <dbReference type="ChEBI" id="CHEBI:63212"/>
        <dbReference type="ChEBI" id="CHEBI:77897"/>
        <dbReference type="EC" id="3.6.1.56"/>
    </reaction>
    <physiologicalReaction direction="left-to-right" evidence="8">
        <dbReference type="Rhea" id="RHEA:31584"/>
    </physiologicalReaction>
</comment>
<reference evidence="23 24" key="1">
    <citation type="submission" date="2021-03" db="EMBL/GenBank/DDBJ databases">
        <title>Sequencing the genomes of 1000 actinobacteria strains.</title>
        <authorList>
            <person name="Klenk H.-P."/>
        </authorList>
    </citation>
    <scope>NUCLEOTIDE SEQUENCE [LARGE SCALE GENOMIC DNA]</scope>
    <source>
        <strain evidence="23 24">DSM 20168</strain>
    </source>
</reference>
<keyword evidence="24" id="KW-1185">Reference proteome</keyword>
<evidence type="ECO:0000256" key="8">
    <source>
        <dbReference type="ARBA" id="ARBA00024459"/>
    </source>
</evidence>
<name>A0ABS4XS07_GLUPR</name>
<evidence type="ECO:0000256" key="5">
    <source>
        <dbReference type="ARBA" id="ARBA00022801"/>
    </source>
</evidence>
<evidence type="ECO:0000256" key="15">
    <source>
        <dbReference type="ARBA" id="ARBA00030682"/>
    </source>
</evidence>
<dbReference type="PRINTS" id="PR01403">
    <property type="entry name" value="8OXTPHPHTASE"/>
</dbReference>
<feature type="domain" description="Nudix hydrolase" evidence="22">
    <location>
        <begin position="6"/>
        <end position="143"/>
    </location>
</feature>
<keyword evidence="6" id="KW-0460">Magnesium</keyword>
<dbReference type="InterPro" id="IPR015797">
    <property type="entry name" value="NUDIX_hydrolase-like_dom_sf"/>
</dbReference>
<evidence type="ECO:0000256" key="9">
    <source>
        <dbReference type="ARBA" id="ARBA00024486"/>
    </source>
</evidence>
<dbReference type="PANTHER" id="PTHR43758:SF2">
    <property type="entry name" value="OXIDIZED PURINE NUCLEOSIDE TRIPHOSPHATE HYDROLASE"/>
    <property type="match status" value="1"/>
</dbReference>
<comment type="caution">
    <text evidence="23">The sequence shown here is derived from an EMBL/GenBank/DDBJ whole genome shotgun (WGS) entry which is preliminary data.</text>
</comment>
<comment type="catalytic activity">
    <reaction evidence="18">
        <text>N(6)-methyl-ATP + H2O = N(6)-methyl-AMP + diphosphate + H(+)</text>
        <dbReference type="Rhea" id="RHEA:67608"/>
        <dbReference type="ChEBI" id="CHEBI:15377"/>
        <dbReference type="ChEBI" id="CHEBI:15378"/>
        <dbReference type="ChEBI" id="CHEBI:33019"/>
        <dbReference type="ChEBI" id="CHEBI:144842"/>
        <dbReference type="ChEBI" id="CHEBI:172873"/>
    </reaction>
    <physiologicalReaction direction="left-to-right" evidence="18">
        <dbReference type="Rhea" id="RHEA:67609"/>
    </physiologicalReaction>
</comment>
<evidence type="ECO:0000313" key="23">
    <source>
        <dbReference type="EMBL" id="MBP2399125.1"/>
    </source>
</evidence>
<comment type="catalytic activity">
    <reaction evidence="19">
        <text>O(6)-methyl-dGTP + H2O = O(6)-methyl-dGMP + diphosphate + H(+)</text>
        <dbReference type="Rhea" id="RHEA:67600"/>
        <dbReference type="ChEBI" id="CHEBI:15377"/>
        <dbReference type="ChEBI" id="CHEBI:15378"/>
        <dbReference type="ChEBI" id="CHEBI:33019"/>
        <dbReference type="ChEBI" id="CHEBI:169974"/>
        <dbReference type="ChEBI" id="CHEBI:169975"/>
    </reaction>
    <physiologicalReaction direction="left-to-right" evidence="19">
        <dbReference type="Rhea" id="RHEA:67601"/>
    </physiologicalReaction>
</comment>
<comment type="similarity">
    <text evidence="2">Belongs to the Nudix hydrolase family.</text>
</comment>
<dbReference type="EC" id="3.6.1.56" evidence="11"/>
<comment type="function">
    <text evidence="21">Oxidized purine nucleoside triphosphate hydrolase which is a prominent sanitizer of the oxidized nucleotide pool. Catalyzes the hydrolysis of 2-oxo-dATP (2-hydroxy-dATP) into 2-oxo-dAMP. Also has a significant hydrolase activity toward 2-oxo-ATP, 8-oxo-dGTP and 8-oxo-dATP. Through the hydrolysis of oxidized purine nucleoside triphosphates, prevents their incorporation into DNA and the subsequent transversions A:T to C:G and G:C to T:A. Also catalyzes the hydrolysis of methylated purine nucleoside triphosphate preventing their integration into DNA. Through this antimutagenic activity protects cells from oxidative stress.</text>
</comment>
<dbReference type="Gene3D" id="3.90.79.10">
    <property type="entry name" value="Nucleoside Triphosphate Pyrophosphohydrolase"/>
    <property type="match status" value="1"/>
</dbReference>
<protein>
    <recommendedName>
        <fullName evidence="12">Oxidized purine nucleoside triphosphate hydrolase</fullName>
        <ecNumber evidence="11">3.6.1.56</ecNumber>
    </recommendedName>
    <alternativeName>
        <fullName evidence="16">2-hydroxy-dATP diphosphatase</fullName>
    </alternativeName>
    <alternativeName>
        <fullName evidence="15">7,8-dihydro-8-oxoguanine triphosphatase</fullName>
    </alternativeName>
    <alternativeName>
        <fullName evidence="14">8-oxo-dGTPase</fullName>
    </alternativeName>
    <alternativeName>
        <fullName evidence="17">Methylated purine nucleoside triphosphate hydrolase</fullName>
    </alternativeName>
    <alternativeName>
        <fullName evidence="13">Nucleoside diphosphate-linked moiety X motif 1</fullName>
    </alternativeName>
</protein>
<evidence type="ECO:0000256" key="2">
    <source>
        <dbReference type="ARBA" id="ARBA00005582"/>
    </source>
</evidence>
<dbReference type="SUPFAM" id="SSF55811">
    <property type="entry name" value="Nudix"/>
    <property type="match status" value="1"/>
</dbReference>
<accession>A0ABS4XS07</accession>
<dbReference type="EMBL" id="JAGIOJ010000001">
    <property type="protein sequence ID" value="MBP2399125.1"/>
    <property type="molecule type" value="Genomic_DNA"/>
</dbReference>
<dbReference type="GO" id="GO:0035539">
    <property type="term" value="F:8-oxo-7,8-dihydrodeoxyguanosine triphosphate pyrophosphatase activity"/>
    <property type="evidence" value="ECO:0007669"/>
    <property type="project" value="UniProtKB-EC"/>
</dbReference>
<evidence type="ECO:0000256" key="19">
    <source>
        <dbReference type="ARBA" id="ARBA00048894"/>
    </source>
</evidence>
<dbReference type="Pfam" id="PF00293">
    <property type="entry name" value="NUDIX"/>
    <property type="match status" value="1"/>
</dbReference>
<dbReference type="InterPro" id="IPR000086">
    <property type="entry name" value="NUDIX_hydrolase_dom"/>
</dbReference>
<evidence type="ECO:0000256" key="11">
    <source>
        <dbReference type="ARBA" id="ARBA00026103"/>
    </source>
</evidence>
<evidence type="ECO:0000256" key="17">
    <source>
        <dbReference type="ARBA" id="ARBA00032071"/>
    </source>
</evidence>
<evidence type="ECO:0000256" key="13">
    <source>
        <dbReference type="ARBA" id="ARBA00029673"/>
    </source>
</evidence>
<dbReference type="InterPro" id="IPR003563">
    <property type="entry name" value="8ODP"/>
</dbReference>
<dbReference type="PROSITE" id="PS51462">
    <property type="entry name" value="NUDIX"/>
    <property type="match status" value="1"/>
</dbReference>
<proteinExistence type="inferred from homology"/>
<comment type="catalytic activity">
    <reaction evidence="20">
        <text>N(6)-methyl-dATP + H2O = N(6)-methyl-dAMP + diphosphate + H(+)</text>
        <dbReference type="Rhea" id="RHEA:67604"/>
        <dbReference type="ChEBI" id="CHEBI:15377"/>
        <dbReference type="ChEBI" id="CHEBI:15378"/>
        <dbReference type="ChEBI" id="CHEBI:33019"/>
        <dbReference type="ChEBI" id="CHEBI:169976"/>
        <dbReference type="ChEBI" id="CHEBI:172872"/>
    </reaction>
    <physiologicalReaction direction="left-to-right" evidence="20">
        <dbReference type="Rhea" id="RHEA:67605"/>
    </physiologicalReaction>
</comment>
<evidence type="ECO:0000256" key="20">
    <source>
        <dbReference type="ARBA" id="ARBA00049032"/>
    </source>
</evidence>
<comment type="cofactor">
    <cofactor evidence="1">
        <name>Mg(2+)</name>
        <dbReference type="ChEBI" id="CHEBI:18420"/>
    </cofactor>
</comment>
<evidence type="ECO:0000256" key="10">
    <source>
        <dbReference type="ARBA" id="ARBA00024596"/>
    </source>
</evidence>
<evidence type="ECO:0000256" key="7">
    <source>
        <dbReference type="ARBA" id="ARBA00024448"/>
    </source>
</evidence>
<comment type="catalytic activity">
    <reaction evidence="9">
        <text>8-oxo-dGTP + H2O = 8-oxo-dGMP + diphosphate + H(+)</text>
        <dbReference type="Rhea" id="RHEA:31575"/>
        <dbReference type="ChEBI" id="CHEBI:15377"/>
        <dbReference type="ChEBI" id="CHEBI:15378"/>
        <dbReference type="ChEBI" id="CHEBI:33019"/>
        <dbReference type="ChEBI" id="CHEBI:63224"/>
        <dbReference type="ChEBI" id="CHEBI:77896"/>
    </reaction>
    <physiologicalReaction direction="left-to-right" evidence="9">
        <dbReference type="Rhea" id="RHEA:31576"/>
    </physiologicalReaction>
</comment>
<keyword evidence="4" id="KW-0479">Metal-binding</keyword>
<gene>
    <name evidence="23" type="ORF">JOF39_002206</name>
</gene>
<evidence type="ECO:0000256" key="16">
    <source>
        <dbReference type="ARBA" id="ARBA00031927"/>
    </source>
</evidence>
<comment type="subunit">
    <text evidence="3">Monomer.</text>
</comment>
<evidence type="ECO:0000256" key="1">
    <source>
        <dbReference type="ARBA" id="ARBA00001946"/>
    </source>
</evidence>
<sequence>MSVDKTQPQPVALMLVLRGQGETRQVLLGRKLTGFGAGNMVAPGGKIEPGEQAASAAVRELEEETSLRVAAECADHRATILFRFPARPASDMDCQVFLATSYDGEPAASGELEPHWYPVADLPVEQMWQDAEHWLPRIIGGEMFTATVIMAQDNLGVTTVRISSW</sequence>
<keyword evidence="5 23" id="KW-0378">Hydrolase</keyword>
<evidence type="ECO:0000259" key="22">
    <source>
        <dbReference type="PROSITE" id="PS51462"/>
    </source>
</evidence>
<evidence type="ECO:0000256" key="12">
    <source>
        <dbReference type="ARBA" id="ARBA00026218"/>
    </source>
</evidence>
<comment type="catalytic activity">
    <reaction evidence="7">
        <text>8-oxo-dATP + H2O = 8-oxo-dAMP + diphosphate + H(+)</text>
        <dbReference type="Rhea" id="RHEA:65396"/>
        <dbReference type="ChEBI" id="CHEBI:15377"/>
        <dbReference type="ChEBI" id="CHEBI:15378"/>
        <dbReference type="ChEBI" id="CHEBI:33019"/>
        <dbReference type="ChEBI" id="CHEBI:71361"/>
        <dbReference type="ChEBI" id="CHEBI:172871"/>
    </reaction>
    <physiologicalReaction direction="left-to-right" evidence="7">
        <dbReference type="Rhea" id="RHEA:65397"/>
    </physiologicalReaction>
</comment>
<dbReference type="Proteomes" id="UP001195422">
    <property type="component" value="Unassembled WGS sequence"/>
</dbReference>
<comment type="catalytic activity">
    <reaction evidence="10">
        <text>2-oxo-ATP + H2O = 2-oxo-AMP + diphosphate + H(+)</text>
        <dbReference type="Rhea" id="RHEA:67392"/>
        <dbReference type="ChEBI" id="CHEBI:15377"/>
        <dbReference type="ChEBI" id="CHEBI:15378"/>
        <dbReference type="ChEBI" id="CHEBI:33019"/>
        <dbReference type="ChEBI" id="CHEBI:71395"/>
        <dbReference type="ChEBI" id="CHEBI:172878"/>
    </reaction>
    <physiologicalReaction direction="left-to-right" evidence="10">
        <dbReference type="Rhea" id="RHEA:67393"/>
    </physiologicalReaction>
</comment>
<evidence type="ECO:0000313" key="24">
    <source>
        <dbReference type="Proteomes" id="UP001195422"/>
    </source>
</evidence>
<evidence type="ECO:0000256" key="18">
    <source>
        <dbReference type="ARBA" id="ARBA00048002"/>
    </source>
</evidence>
<evidence type="ECO:0000256" key="14">
    <source>
        <dbReference type="ARBA" id="ARBA00030634"/>
    </source>
</evidence>
<dbReference type="RefSeq" id="WP_229777356.1">
    <property type="nucleotide sequence ID" value="NZ_BMPH01000008.1"/>
</dbReference>
<evidence type="ECO:0000256" key="4">
    <source>
        <dbReference type="ARBA" id="ARBA00022723"/>
    </source>
</evidence>
<evidence type="ECO:0000256" key="6">
    <source>
        <dbReference type="ARBA" id="ARBA00022842"/>
    </source>
</evidence>
<evidence type="ECO:0000256" key="21">
    <source>
        <dbReference type="ARBA" id="ARBA00053094"/>
    </source>
</evidence>
<organism evidence="23 24">
    <name type="scientific">Glutamicibacter protophormiae</name>
    <name type="common">Brevibacterium protophormiae</name>
    <dbReference type="NCBI Taxonomy" id="37930"/>
    <lineage>
        <taxon>Bacteria</taxon>
        <taxon>Bacillati</taxon>
        <taxon>Actinomycetota</taxon>
        <taxon>Actinomycetes</taxon>
        <taxon>Micrococcales</taxon>
        <taxon>Micrococcaceae</taxon>
        <taxon>Glutamicibacter</taxon>
    </lineage>
</organism>
<dbReference type="CDD" id="cd03427">
    <property type="entry name" value="NUDIX_MTH1_Nudt1"/>
    <property type="match status" value="1"/>
</dbReference>
<dbReference type="PANTHER" id="PTHR43758">
    <property type="entry name" value="7,8-DIHYDRO-8-OXOGUANINE TRIPHOSPHATASE"/>
    <property type="match status" value="1"/>
</dbReference>
<evidence type="ECO:0000256" key="3">
    <source>
        <dbReference type="ARBA" id="ARBA00011245"/>
    </source>
</evidence>